<dbReference type="EMBL" id="UYRV01031257">
    <property type="protein sequence ID" value="VDK85677.1"/>
    <property type="molecule type" value="Genomic_DNA"/>
</dbReference>
<feature type="domain" description="AGC-kinase C-terminal" evidence="7">
    <location>
        <begin position="1"/>
        <end position="65"/>
    </location>
</feature>
<dbReference type="SMART" id="SM00133">
    <property type="entry name" value="S_TK_X"/>
    <property type="match status" value="1"/>
</dbReference>
<dbReference type="Pfam" id="PF00433">
    <property type="entry name" value="Pkinase_C"/>
    <property type="match status" value="1"/>
</dbReference>
<keyword evidence="5" id="KW-0067">ATP-binding</keyword>
<dbReference type="Gene3D" id="3.30.200.20">
    <property type="entry name" value="Phosphorylase Kinase, domain 1"/>
    <property type="match status" value="1"/>
</dbReference>
<evidence type="ECO:0000256" key="2">
    <source>
        <dbReference type="ARBA" id="ARBA00022679"/>
    </source>
</evidence>
<evidence type="ECO:0000256" key="5">
    <source>
        <dbReference type="ARBA" id="ARBA00022840"/>
    </source>
</evidence>
<keyword evidence="3" id="KW-0547">Nucleotide-binding</keyword>
<gene>
    <name evidence="8" type="ORF">CGOC_LOCUS8487</name>
</gene>
<keyword evidence="2" id="KW-0808">Transferase</keyword>
<dbReference type="OrthoDB" id="63267at2759"/>
<organism evidence="8 9">
    <name type="scientific">Cylicostephanus goldi</name>
    <name type="common">Nematode worm</name>
    <dbReference type="NCBI Taxonomy" id="71465"/>
    <lineage>
        <taxon>Eukaryota</taxon>
        <taxon>Metazoa</taxon>
        <taxon>Ecdysozoa</taxon>
        <taxon>Nematoda</taxon>
        <taxon>Chromadorea</taxon>
        <taxon>Rhabditida</taxon>
        <taxon>Rhabditina</taxon>
        <taxon>Rhabditomorpha</taxon>
        <taxon>Strongyloidea</taxon>
        <taxon>Strongylidae</taxon>
        <taxon>Cylicostephanus</taxon>
    </lineage>
</organism>
<evidence type="ECO:0000256" key="1">
    <source>
        <dbReference type="ARBA" id="ARBA00022527"/>
    </source>
</evidence>
<dbReference type="PROSITE" id="PS51285">
    <property type="entry name" value="AGC_KINASE_CTER"/>
    <property type="match status" value="1"/>
</dbReference>
<sequence length="67" mass="7647">MEQRQVAPPYNPSVESDRDLQHFDTQFTDEAPTLTPDDPSVIAKIDQSEFDGFEYVNPLQMSKEDSV</sequence>
<dbReference type="GO" id="GO:0004674">
    <property type="term" value="F:protein serine/threonine kinase activity"/>
    <property type="evidence" value="ECO:0007669"/>
    <property type="project" value="UniProtKB-KW"/>
</dbReference>
<keyword evidence="1" id="KW-0723">Serine/threonine-protein kinase</keyword>
<evidence type="ECO:0000256" key="4">
    <source>
        <dbReference type="ARBA" id="ARBA00022777"/>
    </source>
</evidence>
<keyword evidence="4" id="KW-0418">Kinase</keyword>
<dbReference type="AlphaFoldDB" id="A0A3P6TKG7"/>
<name>A0A3P6TKG7_CYLGO</name>
<evidence type="ECO:0000256" key="3">
    <source>
        <dbReference type="ARBA" id="ARBA00022741"/>
    </source>
</evidence>
<evidence type="ECO:0000259" key="7">
    <source>
        <dbReference type="PROSITE" id="PS51285"/>
    </source>
</evidence>
<dbReference type="GO" id="GO:0005524">
    <property type="term" value="F:ATP binding"/>
    <property type="evidence" value="ECO:0007669"/>
    <property type="project" value="UniProtKB-KW"/>
</dbReference>
<proteinExistence type="predicted"/>
<reference evidence="8 9" key="1">
    <citation type="submission" date="2018-11" db="EMBL/GenBank/DDBJ databases">
        <authorList>
            <consortium name="Pathogen Informatics"/>
        </authorList>
    </citation>
    <scope>NUCLEOTIDE SEQUENCE [LARGE SCALE GENOMIC DNA]</scope>
</reference>
<evidence type="ECO:0000313" key="8">
    <source>
        <dbReference type="EMBL" id="VDK85677.1"/>
    </source>
</evidence>
<accession>A0A3P6TKG7</accession>
<dbReference type="InterPro" id="IPR017892">
    <property type="entry name" value="Pkinase_C"/>
</dbReference>
<feature type="region of interest" description="Disordered" evidence="6">
    <location>
        <begin position="1"/>
        <end position="39"/>
    </location>
</feature>
<evidence type="ECO:0000313" key="9">
    <source>
        <dbReference type="Proteomes" id="UP000271889"/>
    </source>
</evidence>
<keyword evidence="9" id="KW-1185">Reference proteome</keyword>
<dbReference type="InterPro" id="IPR000961">
    <property type="entry name" value="AGC-kinase_C"/>
</dbReference>
<dbReference type="Proteomes" id="UP000271889">
    <property type="component" value="Unassembled WGS sequence"/>
</dbReference>
<protein>
    <recommendedName>
        <fullName evidence="7">AGC-kinase C-terminal domain-containing protein</fullName>
    </recommendedName>
</protein>
<evidence type="ECO:0000256" key="6">
    <source>
        <dbReference type="SAM" id="MobiDB-lite"/>
    </source>
</evidence>